<evidence type="ECO:0000256" key="1">
    <source>
        <dbReference type="SAM" id="MobiDB-lite"/>
    </source>
</evidence>
<keyword evidence="3" id="KW-1185">Reference proteome</keyword>
<name>A0A2T1DK29_9CYAN</name>
<accession>A0A2T1DK29</accession>
<reference evidence="2 3" key="2">
    <citation type="submission" date="2018-03" db="EMBL/GenBank/DDBJ databases">
        <title>The ancient ancestry and fast evolution of plastids.</title>
        <authorList>
            <person name="Moore K.R."/>
            <person name="Magnabosco C."/>
            <person name="Momper L."/>
            <person name="Gold D.A."/>
            <person name="Bosak T."/>
            <person name="Fournier G.P."/>
        </authorList>
    </citation>
    <scope>NUCLEOTIDE SEQUENCE [LARGE SCALE GENOMIC DNA]</scope>
    <source>
        <strain evidence="2 3">ULC007</strain>
    </source>
</reference>
<sequence length="96" mass="10718">MGKGLSIQAYSALVEKTRQRVDAYNATVAMLDADRVVMQEAEKELQELTEKMLLGVAIEFGKDSPEYKIAGGIRKSERKRPDRKKANQSEPHPALS</sequence>
<comment type="caution">
    <text evidence="2">The sequence shown here is derived from an EMBL/GenBank/DDBJ whole genome shotgun (WGS) entry which is preliminary data.</text>
</comment>
<dbReference type="AlphaFoldDB" id="A0A2T1DK29"/>
<dbReference type="EMBL" id="PVWG01000004">
    <property type="protein sequence ID" value="PSB20811.1"/>
    <property type="molecule type" value="Genomic_DNA"/>
</dbReference>
<organism evidence="2 3">
    <name type="scientific">Phormidesmis priestleyi ULC007</name>
    <dbReference type="NCBI Taxonomy" id="1920490"/>
    <lineage>
        <taxon>Bacteria</taxon>
        <taxon>Bacillati</taxon>
        <taxon>Cyanobacteriota</taxon>
        <taxon>Cyanophyceae</taxon>
        <taxon>Leptolyngbyales</taxon>
        <taxon>Leptolyngbyaceae</taxon>
        <taxon>Phormidesmis</taxon>
    </lineage>
</organism>
<proteinExistence type="predicted"/>
<evidence type="ECO:0000313" key="3">
    <source>
        <dbReference type="Proteomes" id="UP000238634"/>
    </source>
</evidence>
<feature type="region of interest" description="Disordered" evidence="1">
    <location>
        <begin position="69"/>
        <end position="96"/>
    </location>
</feature>
<reference evidence="2 3" key="1">
    <citation type="submission" date="2018-02" db="EMBL/GenBank/DDBJ databases">
        <authorList>
            <person name="Cohen D.B."/>
            <person name="Kent A.D."/>
        </authorList>
    </citation>
    <scope>NUCLEOTIDE SEQUENCE [LARGE SCALE GENOMIC DNA]</scope>
    <source>
        <strain evidence="2 3">ULC007</strain>
    </source>
</reference>
<evidence type="ECO:0000313" key="2">
    <source>
        <dbReference type="EMBL" id="PSB20811.1"/>
    </source>
</evidence>
<protein>
    <submittedName>
        <fullName evidence="2">Uncharacterized protein</fullName>
    </submittedName>
</protein>
<gene>
    <name evidence="2" type="ORF">C7B65_05205</name>
</gene>
<dbReference type="Proteomes" id="UP000238634">
    <property type="component" value="Unassembled WGS sequence"/>
</dbReference>